<dbReference type="RefSeq" id="WP_151650196.1">
    <property type="nucleotide sequence ID" value="NZ_CP044543.1"/>
</dbReference>
<keyword evidence="1" id="KW-0472">Membrane</keyword>
<feature type="transmembrane region" description="Helical" evidence="1">
    <location>
        <begin position="166"/>
        <end position="187"/>
    </location>
</feature>
<name>A0A5P6PF30_9BRAD</name>
<dbReference type="OrthoDB" id="9983843at2"/>
<dbReference type="AlphaFoldDB" id="A0A5P6PF30"/>
<protein>
    <submittedName>
        <fullName evidence="2">Uncharacterized protein</fullName>
    </submittedName>
</protein>
<evidence type="ECO:0000313" key="2">
    <source>
        <dbReference type="EMBL" id="QFI76748.1"/>
    </source>
</evidence>
<evidence type="ECO:0000256" key="1">
    <source>
        <dbReference type="SAM" id="Phobius"/>
    </source>
</evidence>
<sequence>MNVGTSPEASKTSAWSKVRAVASIKLAIAILTAVIFGYLALIALPVALTSMASGRGITLSGLEIGPEKVCDHVGEIITAAANNNELAVFDSSIGRLLLQMNSALNQVSSQSELAARTSAAQSDQLLALVREAISTQANISQSRQQALDKVTAKCLQRDDPKETFRLPVICLVLGSMAMFLVFAYFVIGTICGSRWPWQPRPMTPLGASGSSAD</sequence>
<keyword evidence="1" id="KW-1133">Transmembrane helix</keyword>
<dbReference type="Proteomes" id="UP000325641">
    <property type="component" value="Chromosome"/>
</dbReference>
<dbReference type="KEGG" id="bbet:F8237_32720"/>
<dbReference type="EMBL" id="CP044543">
    <property type="protein sequence ID" value="QFI76748.1"/>
    <property type="molecule type" value="Genomic_DNA"/>
</dbReference>
<evidence type="ECO:0000313" key="3">
    <source>
        <dbReference type="Proteomes" id="UP000325641"/>
    </source>
</evidence>
<keyword evidence="1" id="KW-0812">Transmembrane</keyword>
<accession>A0A5P6PF30</accession>
<gene>
    <name evidence="2" type="ORF">F8237_32720</name>
</gene>
<reference evidence="3" key="1">
    <citation type="submission" date="2019-10" db="EMBL/GenBank/DDBJ databases">
        <title>Complete Genome Sequence of Bradyrhizobium betae type strain PL7HG1T.</title>
        <authorList>
            <person name="Bromfield E.S.P."/>
            <person name="Cloutier S."/>
        </authorList>
    </citation>
    <scope>NUCLEOTIDE SEQUENCE [LARGE SCALE GENOMIC DNA]</scope>
    <source>
        <strain evidence="3">PL7HG1</strain>
    </source>
</reference>
<feature type="transmembrane region" description="Helical" evidence="1">
    <location>
        <begin position="20"/>
        <end position="48"/>
    </location>
</feature>
<proteinExistence type="predicted"/>
<organism evidence="2 3">
    <name type="scientific">Bradyrhizobium betae</name>
    <dbReference type="NCBI Taxonomy" id="244734"/>
    <lineage>
        <taxon>Bacteria</taxon>
        <taxon>Pseudomonadati</taxon>
        <taxon>Pseudomonadota</taxon>
        <taxon>Alphaproteobacteria</taxon>
        <taxon>Hyphomicrobiales</taxon>
        <taxon>Nitrobacteraceae</taxon>
        <taxon>Bradyrhizobium</taxon>
    </lineage>
</organism>